<accession>A0A2J6RRJ0</accession>
<evidence type="ECO:0000259" key="2">
    <source>
        <dbReference type="Pfam" id="PF26061"/>
    </source>
</evidence>
<dbReference type="InterPro" id="IPR058334">
    <property type="entry name" value="DUF8021"/>
</dbReference>
<feature type="chain" id="PRO_5014367479" description="DUF8021 domain-containing protein" evidence="1">
    <location>
        <begin position="19"/>
        <end position="271"/>
    </location>
</feature>
<dbReference type="Proteomes" id="UP000235786">
    <property type="component" value="Unassembled WGS sequence"/>
</dbReference>
<evidence type="ECO:0000313" key="4">
    <source>
        <dbReference type="Proteomes" id="UP000235786"/>
    </source>
</evidence>
<proteinExistence type="predicted"/>
<dbReference type="AlphaFoldDB" id="A0A2J6RRJ0"/>
<dbReference type="OrthoDB" id="3515051at2759"/>
<dbReference type="STRING" id="1149755.A0A2J6RRJ0"/>
<protein>
    <recommendedName>
        <fullName evidence="2">DUF8021 domain-containing protein</fullName>
    </recommendedName>
</protein>
<feature type="signal peptide" evidence="1">
    <location>
        <begin position="1"/>
        <end position="18"/>
    </location>
</feature>
<organism evidence="3 4">
    <name type="scientific">Hyaloscypha variabilis (strain UAMH 11265 / GT02V1 / F)</name>
    <name type="common">Meliniomyces variabilis</name>
    <dbReference type="NCBI Taxonomy" id="1149755"/>
    <lineage>
        <taxon>Eukaryota</taxon>
        <taxon>Fungi</taxon>
        <taxon>Dikarya</taxon>
        <taxon>Ascomycota</taxon>
        <taxon>Pezizomycotina</taxon>
        <taxon>Leotiomycetes</taxon>
        <taxon>Helotiales</taxon>
        <taxon>Hyaloscyphaceae</taxon>
        <taxon>Hyaloscypha</taxon>
        <taxon>Hyaloscypha variabilis</taxon>
    </lineage>
</organism>
<feature type="domain" description="DUF8021" evidence="2">
    <location>
        <begin position="150"/>
        <end position="262"/>
    </location>
</feature>
<keyword evidence="1" id="KW-0732">Signal</keyword>
<dbReference type="Pfam" id="PF26061">
    <property type="entry name" value="DUF8021"/>
    <property type="match status" value="1"/>
</dbReference>
<keyword evidence="4" id="KW-1185">Reference proteome</keyword>
<evidence type="ECO:0000256" key="1">
    <source>
        <dbReference type="SAM" id="SignalP"/>
    </source>
</evidence>
<name>A0A2J6RRJ0_HYAVF</name>
<gene>
    <name evidence="3" type="ORF">L207DRAFT_511089</name>
</gene>
<sequence length="271" mass="28871">MISSLLLVALGLVSQTSAACTRDTLQAAANEYVAAQTTGTPSLLSLTPSFSYLENNVSLPVTSGILSQPITIDLNRSLIDTTQCATFTELSCASNKVPYVIHTRMLFSGDGGMITAVQSVVAKEGDWAFDAKAQLKWSAQEIWGPIPSAKQDTYAVIKAAGDAYLDSWGNSSIKVPYGAPCARLEGGSYTGSVGGTTNTCKMPQFPGTLYAGNRKYVVDVDLGAVDIFDDFPFIDKARPNGTSSSNLIRVEGGLIRYIHEVTVCEEKNCGR</sequence>
<reference evidence="3 4" key="1">
    <citation type="submission" date="2016-04" db="EMBL/GenBank/DDBJ databases">
        <title>A degradative enzymes factory behind the ericoid mycorrhizal symbiosis.</title>
        <authorList>
            <consortium name="DOE Joint Genome Institute"/>
            <person name="Martino E."/>
            <person name="Morin E."/>
            <person name="Grelet G."/>
            <person name="Kuo A."/>
            <person name="Kohler A."/>
            <person name="Daghino S."/>
            <person name="Barry K."/>
            <person name="Choi C."/>
            <person name="Cichocki N."/>
            <person name="Clum A."/>
            <person name="Copeland A."/>
            <person name="Hainaut M."/>
            <person name="Haridas S."/>
            <person name="Labutti K."/>
            <person name="Lindquist E."/>
            <person name="Lipzen A."/>
            <person name="Khouja H.-R."/>
            <person name="Murat C."/>
            <person name="Ohm R."/>
            <person name="Olson A."/>
            <person name="Spatafora J."/>
            <person name="Veneault-Fourrey C."/>
            <person name="Henrissat B."/>
            <person name="Grigoriev I."/>
            <person name="Martin F."/>
            <person name="Perotto S."/>
        </authorList>
    </citation>
    <scope>NUCLEOTIDE SEQUENCE [LARGE SCALE GENOMIC DNA]</scope>
    <source>
        <strain evidence="3 4">F</strain>
    </source>
</reference>
<dbReference type="EMBL" id="KZ613944">
    <property type="protein sequence ID" value="PMD41141.1"/>
    <property type="molecule type" value="Genomic_DNA"/>
</dbReference>
<evidence type="ECO:0000313" key="3">
    <source>
        <dbReference type="EMBL" id="PMD41141.1"/>
    </source>
</evidence>